<comment type="caution">
    <text evidence="2">The sequence shown here is derived from an EMBL/GenBank/DDBJ whole genome shotgun (WGS) entry which is preliminary data.</text>
</comment>
<dbReference type="Proteomes" id="UP000765509">
    <property type="component" value="Unassembled WGS sequence"/>
</dbReference>
<feature type="region of interest" description="Disordered" evidence="1">
    <location>
        <begin position="88"/>
        <end position="122"/>
    </location>
</feature>
<name>A0A9Q3IKW0_9BASI</name>
<organism evidence="2 3">
    <name type="scientific">Austropuccinia psidii MF-1</name>
    <dbReference type="NCBI Taxonomy" id="1389203"/>
    <lineage>
        <taxon>Eukaryota</taxon>
        <taxon>Fungi</taxon>
        <taxon>Dikarya</taxon>
        <taxon>Basidiomycota</taxon>
        <taxon>Pucciniomycotina</taxon>
        <taxon>Pucciniomycetes</taxon>
        <taxon>Pucciniales</taxon>
        <taxon>Sphaerophragmiaceae</taxon>
        <taxon>Austropuccinia</taxon>
    </lineage>
</organism>
<feature type="compositionally biased region" description="Polar residues" evidence="1">
    <location>
        <begin position="91"/>
        <end position="102"/>
    </location>
</feature>
<dbReference type="EMBL" id="AVOT02047451">
    <property type="protein sequence ID" value="MBW0542755.1"/>
    <property type="molecule type" value="Genomic_DNA"/>
</dbReference>
<proteinExistence type="predicted"/>
<evidence type="ECO:0000313" key="3">
    <source>
        <dbReference type="Proteomes" id="UP000765509"/>
    </source>
</evidence>
<reference evidence="2" key="1">
    <citation type="submission" date="2021-03" db="EMBL/GenBank/DDBJ databases">
        <title>Draft genome sequence of rust myrtle Austropuccinia psidii MF-1, a brazilian biotype.</title>
        <authorList>
            <person name="Quecine M.C."/>
            <person name="Pachon D.M.R."/>
            <person name="Bonatelli M.L."/>
            <person name="Correr F.H."/>
            <person name="Franceschini L.M."/>
            <person name="Leite T.F."/>
            <person name="Margarido G.R.A."/>
            <person name="Almeida C.A."/>
            <person name="Ferrarezi J.A."/>
            <person name="Labate C.A."/>
        </authorList>
    </citation>
    <scope>NUCLEOTIDE SEQUENCE</scope>
    <source>
        <strain evidence="2">MF-1</strain>
    </source>
</reference>
<gene>
    <name evidence="2" type="ORF">O181_082470</name>
</gene>
<protein>
    <submittedName>
        <fullName evidence="2">Uncharacterized protein</fullName>
    </submittedName>
</protein>
<dbReference type="AlphaFoldDB" id="A0A9Q3IKW0"/>
<evidence type="ECO:0000313" key="2">
    <source>
        <dbReference type="EMBL" id="MBW0542755.1"/>
    </source>
</evidence>
<keyword evidence="3" id="KW-1185">Reference proteome</keyword>
<evidence type="ECO:0000256" key="1">
    <source>
        <dbReference type="SAM" id="MobiDB-lite"/>
    </source>
</evidence>
<sequence>MLSDKHTRNAHLLSEPSNHAARGVPDEDALVRTPLWLTMMKAFPSGNGRWDPKQADGYDSGRLYQSPQDGDGKRTFKLGPIVTMGFKCQKQKQPNPLQQDSPVPSLPHKQTPRKPTPGSSGT</sequence>
<accession>A0A9Q3IKW0</accession>
<feature type="region of interest" description="Disordered" evidence="1">
    <location>
        <begin position="42"/>
        <end position="75"/>
    </location>
</feature>
<feature type="region of interest" description="Disordered" evidence="1">
    <location>
        <begin position="1"/>
        <end position="26"/>
    </location>
</feature>